<gene>
    <name evidence="2" type="ORF">SAMN04487854_10371</name>
</gene>
<proteinExistence type="predicted"/>
<accession>A0ABY1GC86</accession>
<reference evidence="2 3" key="1">
    <citation type="submission" date="2016-10" db="EMBL/GenBank/DDBJ databases">
        <authorList>
            <person name="Varghese N."/>
            <person name="Submissions S."/>
        </authorList>
    </citation>
    <scope>NUCLEOTIDE SEQUENCE [LARGE SCALE GENOMIC DNA]</scope>
    <source>
        <strain evidence="2 3">CGMCC 1.8499</strain>
    </source>
</reference>
<keyword evidence="3" id="KW-1185">Reference proteome</keyword>
<dbReference type="EMBL" id="FPAZ01000003">
    <property type="protein sequence ID" value="SFT45371.1"/>
    <property type="molecule type" value="Genomic_DNA"/>
</dbReference>
<name>A0ABY1GC86_9GAMM</name>
<feature type="domain" description="NACHT" evidence="1">
    <location>
        <begin position="163"/>
        <end position="331"/>
    </location>
</feature>
<dbReference type="Gene3D" id="3.40.50.300">
    <property type="entry name" value="P-loop containing nucleotide triphosphate hydrolases"/>
    <property type="match status" value="1"/>
</dbReference>
<comment type="caution">
    <text evidence="2">The sequence shown here is derived from an EMBL/GenBank/DDBJ whole genome shotgun (WGS) entry which is preliminary data.</text>
</comment>
<sequence length="776" mass="89658">MISIAFSARKTLISENQGTDYSGKNRIKYEVWESKAIVDITIVIIHPNANIAQTLERAADEINFKKINISQLLVLSETSKRESLKSYLINKNRERYGSMQCKEITFSEFIWDSCINNDFQSDEDLPVVNHYTDQELKDTEGTYPSALVELSKALSSNSYFSIFLLVGDGGNGKSSLCYSLYSELKQQNNIVPFLISSEAITSFVEETKYTPDSITSIFDLYEIQARCDEQANILDRKRFEISLCAGSIVIIIDGLDEFPSIFGDKFDTIKLLQSINESHAQLGKSRVLITSRDTKLFTDDSFHDLDIKRYELLGFKERDCKKYIRKRFRDESNLDKTIDTILDVFKDNDFKSKDRVIPFILLSICNIYEKSDNTDKFKESVSSKALPFLCLNTLTDNIIYAIFKREEQRQKVPIPALEMLYFFAEFSARFGPSWPIVEVESELKLYYDEKAESILKAFRLNDLIKFSNNVLTLKYDFTLSYFKSLYYMDLFYNFKYVNECITALARIRVKSKEVSDLFKFINNSEKEVLDCILPIVNALKAEPQSSDKKLKQKIMASIENIFSMTLLDKGIKDKENATELLKSFFSNKQRNTIDNCYIKGDIPPLDFSGLTIINSRFSSMQRFLQSNFINSSFMYTEFNQCNNPLINDKNILDAEIDKNTCVLGDLVDAINSKIKLNENDYLHLESEAKKFLSSFRKGLGFKDVKIDYIKFSTSVDGLSKTNFDKLRREGFISIKYEKENEKFYIIDPSFKDSVQSFMTNNQPDHMIDRFLDFVGT</sequence>
<dbReference type="SUPFAM" id="SSF52540">
    <property type="entry name" value="P-loop containing nucleoside triphosphate hydrolases"/>
    <property type="match status" value="1"/>
</dbReference>
<evidence type="ECO:0000313" key="2">
    <source>
        <dbReference type="EMBL" id="SFT45371.1"/>
    </source>
</evidence>
<dbReference type="RefSeq" id="WP_074988613.1">
    <property type="nucleotide sequence ID" value="NZ_FPAZ01000003.1"/>
</dbReference>
<evidence type="ECO:0000259" key="1">
    <source>
        <dbReference type="Pfam" id="PF05729"/>
    </source>
</evidence>
<dbReference type="Proteomes" id="UP000183805">
    <property type="component" value="Unassembled WGS sequence"/>
</dbReference>
<organism evidence="2 3">
    <name type="scientific">Pseudoalteromonas lipolytica</name>
    <dbReference type="NCBI Taxonomy" id="570156"/>
    <lineage>
        <taxon>Bacteria</taxon>
        <taxon>Pseudomonadati</taxon>
        <taxon>Pseudomonadota</taxon>
        <taxon>Gammaproteobacteria</taxon>
        <taxon>Alteromonadales</taxon>
        <taxon>Pseudoalteromonadaceae</taxon>
        <taxon>Pseudoalteromonas</taxon>
    </lineage>
</organism>
<dbReference type="Pfam" id="PF05729">
    <property type="entry name" value="NACHT"/>
    <property type="match status" value="1"/>
</dbReference>
<dbReference type="InterPro" id="IPR027417">
    <property type="entry name" value="P-loop_NTPase"/>
</dbReference>
<evidence type="ECO:0000313" key="3">
    <source>
        <dbReference type="Proteomes" id="UP000183805"/>
    </source>
</evidence>
<dbReference type="InterPro" id="IPR007111">
    <property type="entry name" value="NACHT_NTPase"/>
</dbReference>
<protein>
    <submittedName>
        <fullName evidence="2">NACHT domain-containing protein</fullName>
    </submittedName>
</protein>